<sequence>MGELVCELLNHFDIEIKSIVNYSIQCWRNSTLLNVLGYDKKITFYWTIETKGLIFQFPCSPAYVLSLSRKHICSIGTIRLYYIYSDSNP</sequence>
<name>A0ABD2D0Z5_VESMC</name>
<dbReference type="EMBL" id="JAYRBN010000007">
    <property type="protein sequence ID" value="KAL2751065.1"/>
    <property type="molecule type" value="Genomic_DNA"/>
</dbReference>
<reference evidence="1 2" key="1">
    <citation type="journal article" date="2024" name="Ann. Entomol. Soc. Am.">
        <title>Genomic analyses of the southern and eastern yellowjacket wasps (Hymenoptera: Vespidae) reveal evolutionary signatures of social life.</title>
        <authorList>
            <person name="Catto M.A."/>
            <person name="Caine P.B."/>
            <person name="Orr S.E."/>
            <person name="Hunt B.G."/>
            <person name="Goodisman M.A.D."/>
        </authorList>
    </citation>
    <scope>NUCLEOTIDE SEQUENCE [LARGE SCALE GENOMIC DNA]</scope>
    <source>
        <strain evidence="1">232</strain>
        <tissue evidence="1">Head and thorax</tissue>
    </source>
</reference>
<comment type="caution">
    <text evidence="1">The sequence shown here is derived from an EMBL/GenBank/DDBJ whole genome shotgun (WGS) entry which is preliminary data.</text>
</comment>
<proteinExistence type="predicted"/>
<keyword evidence="2" id="KW-1185">Reference proteome</keyword>
<organism evidence="1 2">
    <name type="scientific">Vespula maculifrons</name>
    <name type="common">Eastern yellow jacket</name>
    <name type="synonym">Wasp</name>
    <dbReference type="NCBI Taxonomy" id="7453"/>
    <lineage>
        <taxon>Eukaryota</taxon>
        <taxon>Metazoa</taxon>
        <taxon>Ecdysozoa</taxon>
        <taxon>Arthropoda</taxon>
        <taxon>Hexapoda</taxon>
        <taxon>Insecta</taxon>
        <taxon>Pterygota</taxon>
        <taxon>Neoptera</taxon>
        <taxon>Endopterygota</taxon>
        <taxon>Hymenoptera</taxon>
        <taxon>Apocrita</taxon>
        <taxon>Aculeata</taxon>
        <taxon>Vespoidea</taxon>
        <taxon>Vespidae</taxon>
        <taxon>Vespinae</taxon>
        <taxon>Vespula</taxon>
    </lineage>
</organism>
<accession>A0ABD2D0Z5</accession>
<dbReference type="Proteomes" id="UP001607303">
    <property type="component" value="Unassembled WGS sequence"/>
</dbReference>
<evidence type="ECO:0000313" key="2">
    <source>
        <dbReference type="Proteomes" id="UP001607303"/>
    </source>
</evidence>
<evidence type="ECO:0000313" key="1">
    <source>
        <dbReference type="EMBL" id="KAL2751065.1"/>
    </source>
</evidence>
<dbReference type="AlphaFoldDB" id="A0ABD2D0Z5"/>
<gene>
    <name evidence="1" type="ORF">V1477_000223</name>
</gene>
<protein>
    <submittedName>
        <fullName evidence="1">Uncharacterized protein</fullName>
    </submittedName>
</protein>